<evidence type="ECO:0000313" key="8">
    <source>
        <dbReference type="Proteomes" id="UP000799324"/>
    </source>
</evidence>
<dbReference type="GO" id="GO:0008270">
    <property type="term" value="F:zinc ion binding"/>
    <property type="evidence" value="ECO:0007669"/>
    <property type="project" value="UniProtKB-KW"/>
</dbReference>
<evidence type="ECO:0000256" key="3">
    <source>
        <dbReference type="ARBA" id="ARBA00022833"/>
    </source>
</evidence>
<dbReference type="PANTHER" id="PTHR12197">
    <property type="entry name" value="HISTONE-LYSINE N-METHYLTRANSFERASE SMYD"/>
    <property type="match status" value="1"/>
</dbReference>
<name>A0A6A6SKU4_9PLEO</name>
<reference evidence="7" key="1">
    <citation type="journal article" date="2020" name="Stud. Mycol.">
        <title>101 Dothideomycetes genomes: a test case for predicting lifestyles and emergence of pathogens.</title>
        <authorList>
            <person name="Haridas S."/>
            <person name="Albert R."/>
            <person name="Binder M."/>
            <person name="Bloem J."/>
            <person name="Labutti K."/>
            <person name="Salamov A."/>
            <person name="Andreopoulos B."/>
            <person name="Baker S."/>
            <person name="Barry K."/>
            <person name="Bills G."/>
            <person name="Bluhm B."/>
            <person name="Cannon C."/>
            <person name="Castanera R."/>
            <person name="Culley D."/>
            <person name="Daum C."/>
            <person name="Ezra D."/>
            <person name="Gonzalez J."/>
            <person name="Henrissat B."/>
            <person name="Kuo A."/>
            <person name="Liang C."/>
            <person name="Lipzen A."/>
            <person name="Lutzoni F."/>
            <person name="Magnuson J."/>
            <person name="Mondo S."/>
            <person name="Nolan M."/>
            <person name="Ohm R."/>
            <person name="Pangilinan J."/>
            <person name="Park H.-J."/>
            <person name="Ramirez L."/>
            <person name="Alfaro M."/>
            <person name="Sun H."/>
            <person name="Tritt A."/>
            <person name="Yoshinaga Y."/>
            <person name="Zwiers L.-H."/>
            <person name="Turgeon B."/>
            <person name="Goodwin S."/>
            <person name="Spatafora J."/>
            <person name="Crous P."/>
            <person name="Grigoriev I."/>
        </authorList>
    </citation>
    <scope>NUCLEOTIDE SEQUENCE</scope>
    <source>
        <strain evidence="7">CBS 122681</strain>
    </source>
</reference>
<dbReference type="GO" id="GO:0005634">
    <property type="term" value="C:nucleus"/>
    <property type="evidence" value="ECO:0007669"/>
    <property type="project" value="TreeGrafter"/>
</dbReference>
<protein>
    <submittedName>
        <fullName evidence="7">SET domain-containing protein</fullName>
    </submittedName>
</protein>
<dbReference type="InterPro" id="IPR050869">
    <property type="entry name" value="H3K4_H4K5_MeTrfase"/>
</dbReference>
<dbReference type="Gene3D" id="2.170.270.10">
    <property type="entry name" value="SET domain"/>
    <property type="match status" value="1"/>
</dbReference>
<gene>
    <name evidence="7" type="ORF">K491DRAFT_763590</name>
</gene>
<evidence type="ECO:0000256" key="2">
    <source>
        <dbReference type="ARBA" id="ARBA00022771"/>
    </source>
</evidence>
<dbReference type="Pfam" id="PF01753">
    <property type="entry name" value="zf-MYND"/>
    <property type="match status" value="1"/>
</dbReference>
<dbReference type="AlphaFoldDB" id="A0A6A6SKU4"/>
<dbReference type="InterPro" id="IPR046341">
    <property type="entry name" value="SET_dom_sf"/>
</dbReference>
<dbReference type="Pfam" id="PF00856">
    <property type="entry name" value="SET"/>
    <property type="match status" value="1"/>
</dbReference>
<evidence type="ECO:0000256" key="4">
    <source>
        <dbReference type="PROSITE-ProRule" id="PRU00134"/>
    </source>
</evidence>
<keyword evidence="8" id="KW-1185">Reference proteome</keyword>
<dbReference type="Gene3D" id="1.10.220.160">
    <property type="match status" value="1"/>
</dbReference>
<feature type="domain" description="MYND-type" evidence="6">
    <location>
        <begin position="60"/>
        <end position="113"/>
    </location>
</feature>
<dbReference type="SUPFAM" id="SSF82199">
    <property type="entry name" value="SET domain"/>
    <property type="match status" value="1"/>
</dbReference>
<dbReference type="PROSITE" id="PS50865">
    <property type="entry name" value="ZF_MYND_2"/>
    <property type="match status" value="1"/>
</dbReference>
<evidence type="ECO:0000313" key="7">
    <source>
        <dbReference type="EMBL" id="KAF2647611.1"/>
    </source>
</evidence>
<dbReference type="Proteomes" id="UP000799324">
    <property type="component" value="Unassembled WGS sequence"/>
</dbReference>
<feature type="domain" description="SET" evidence="5">
    <location>
        <begin position="7"/>
        <end position="261"/>
    </location>
</feature>
<organism evidence="7 8">
    <name type="scientific">Lophiostoma macrostomum CBS 122681</name>
    <dbReference type="NCBI Taxonomy" id="1314788"/>
    <lineage>
        <taxon>Eukaryota</taxon>
        <taxon>Fungi</taxon>
        <taxon>Dikarya</taxon>
        <taxon>Ascomycota</taxon>
        <taxon>Pezizomycotina</taxon>
        <taxon>Dothideomycetes</taxon>
        <taxon>Pleosporomycetidae</taxon>
        <taxon>Pleosporales</taxon>
        <taxon>Lophiostomataceae</taxon>
        <taxon>Lophiostoma</taxon>
    </lineage>
</organism>
<evidence type="ECO:0000256" key="1">
    <source>
        <dbReference type="ARBA" id="ARBA00022723"/>
    </source>
</evidence>
<dbReference type="EMBL" id="MU004599">
    <property type="protein sequence ID" value="KAF2647611.1"/>
    <property type="molecule type" value="Genomic_DNA"/>
</dbReference>
<dbReference type="Gene3D" id="6.10.140.2220">
    <property type="match status" value="1"/>
</dbReference>
<dbReference type="PROSITE" id="PS50280">
    <property type="entry name" value="SET"/>
    <property type="match status" value="1"/>
</dbReference>
<keyword evidence="1" id="KW-0479">Metal-binding</keyword>
<sequence length="527" mass="59120">MTDTSTAPFYATRSPSCIATDGKPGRGAFSGADYGAGELIISKRRPTIASLDTERLQDTCANCYTWTEGSSIGSRLYVKEGVSVQACGGCKRFRYCSKTCQKEAWYRGHKYECKALKQVIDKPMPKAVLATMELLIRRKHGLVTDAEWAAFGLAESHIDDFKQTGQYSGIELMAMGVSQFSWTQDVFSKDLVAAMYAKVLTNSLTLITPTLDPLGIVFDASLSVINHSCDPNACIMMDGPEISLRTLKPIKKDEEIFISYIDTTNPYPRRQSELKSRWFFTCRCSKCLKGPVLLEDQWISQPNEIDGKWKDLADKFIGTEEWATDPANYVGDEPDQKRIAAIQGHAFAQYEEEQGTPEPAEAIKVIKDAMRMCYQSKLWPVYRQPYAALRDDLIVNMLAVGDYQGAWQQCAKRYWHILPKLHPRAFHPVRVVQVWQSAMLAYYLQAEGGMAGADVAPIALLLVMEVMNAAPLSHGKDSTFARSVEKKFGEMVLDMQAGAGGDIHQELSERMPQTREQFKEMATWSEY</sequence>
<accession>A0A6A6SKU4</accession>
<keyword evidence="2 4" id="KW-0863">Zinc-finger</keyword>
<dbReference type="InterPro" id="IPR002893">
    <property type="entry name" value="Znf_MYND"/>
</dbReference>
<dbReference type="PANTHER" id="PTHR12197:SF251">
    <property type="entry name" value="EG:BACR7C10.4 PROTEIN"/>
    <property type="match status" value="1"/>
</dbReference>
<keyword evidence="3" id="KW-0862">Zinc</keyword>
<evidence type="ECO:0000259" key="5">
    <source>
        <dbReference type="PROSITE" id="PS50280"/>
    </source>
</evidence>
<dbReference type="SUPFAM" id="SSF144232">
    <property type="entry name" value="HIT/MYND zinc finger-like"/>
    <property type="match status" value="1"/>
</dbReference>
<dbReference type="OrthoDB" id="5945798at2759"/>
<evidence type="ECO:0000259" key="6">
    <source>
        <dbReference type="PROSITE" id="PS50865"/>
    </source>
</evidence>
<proteinExistence type="predicted"/>
<dbReference type="CDD" id="cd20071">
    <property type="entry name" value="SET_SMYD"/>
    <property type="match status" value="1"/>
</dbReference>
<dbReference type="InterPro" id="IPR001214">
    <property type="entry name" value="SET_dom"/>
</dbReference>